<reference evidence="1" key="1">
    <citation type="journal article" date="2014" name="Virology">
        <title>The odd one out: Bacillus ACT bacteriophage CP-51 exhibits unusual properties compared to related Spounavirinae W.Ph. and Bastille.</title>
        <authorList>
            <person name="Klumpp J."/>
            <person name="Schmuki M."/>
            <person name="Sozhamannan S."/>
            <person name="Beyer W."/>
            <person name="Fouts D.E."/>
            <person name="Bernbach V."/>
            <person name="Calendar R."/>
            <person name="Loessner M.J."/>
        </authorList>
    </citation>
    <scope>NUCLEOTIDE SEQUENCE [LARGE SCALE GENOMIC DNA]</scope>
</reference>
<evidence type="ECO:0000313" key="2">
    <source>
        <dbReference type="Proteomes" id="UP000027382"/>
    </source>
</evidence>
<dbReference type="KEGG" id="vg:22277138"/>
<organism evidence="1 2">
    <name type="scientific">Bacillus phage CP-51</name>
    <dbReference type="NCBI Taxonomy" id="1391188"/>
    <lineage>
        <taxon>Viruses</taxon>
        <taxon>Duplodnaviria</taxon>
        <taxon>Heunggongvirae</taxon>
        <taxon>Uroviricota</taxon>
        <taxon>Caudoviricetes</taxon>
        <taxon>Herelleviridae</taxon>
        <taxon>Spounavirinae</taxon>
        <taxon>Siminovitchvirus</taxon>
        <taxon>Siminovitchvirus CP51</taxon>
    </lineage>
</organism>
<dbReference type="PROSITE" id="PS51257">
    <property type="entry name" value="PROKAR_LIPOPROTEIN"/>
    <property type="match status" value="1"/>
</dbReference>
<dbReference type="RefSeq" id="YP_009099239.1">
    <property type="nucleotide sequence ID" value="NC_025423.1"/>
</dbReference>
<protein>
    <submittedName>
        <fullName evidence="1">Uncharacterized protein</fullName>
    </submittedName>
</protein>
<sequence length="50" mass="5377">MNKEKALSILGITLVLLGIVSACVCSFYAGKSAGNMEIYEELVEKGLIKE</sequence>
<dbReference type="Proteomes" id="UP000027382">
    <property type="component" value="Segment"/>
</dbReference>
<dbReference type="GeneID" id="22277138"/>
<evidence type="ECO:0000313" key="1">
    <source>
        <dbReference type="EMBL" id="AID50630.1"/>
    </source>
</evidence>
<keyword evidence="2" id="KW-1185">Reference proteome</keyword>
<name>A0A068EMZ2_9CAUD</name>
<dbReference type="EMBL" id="KF554508">
    <property type="protein sequence ID" value="AID50630.1"/>
    <property type="molecule type" value="Genomic_DNA"/>
</dbReference>
<proteinExistence type="predicted"/>
<accession>A0A068EMZ2</accession>